<sequence length="83" mass="9425">MAPIRRQAQPNLRDFVAFKYSVTRCSKMLERFSFSQKRRTALTFCLHAIPDGKPLRTFPGIALARATSSRCRSHGRRSITAPS</sequence>
<evidence type="ECO:0000313" key="2">
    <source>
        <dbReference type="Proteomes" id="UP000283817"/>
    </source>
</evidence>
<comment type="caution">
    <text evidence="1">The sequence shown here is derived from an EMBL/GenBank/DDBJ whole genome shotgun (WGS) entry which is preliminary data.</text>
</comment>
<evidence type="ECO:0000313" key="1">
    <source>
        <dbReference type="EMBL" id="RWX29713.1"/>
    </source>
</evidence>
<dbReference type="Proteomes" id="UP000283817">
    <property type="component" value="Unassembled WGS sequence"/>
</dbReference>
<name>A0A444HZ73_RHILE</name>
<protein>
    <submittedName>
        <fullName evidence="1">Uncharacterized protein</fullName>
    </submittedName>
</protein>
<dbReference type="AlphaFoldDB" id="A0A444HZ73"/>
<proteinExistence type="predicted"/>
<reference evidence="1 2" key="1">
    <citation type="submission" date="2019-01" db="EMBL/GenBank/DDBJ databases">
        <title>RHIZO-ID as a novel technology for direct rhizobia identification.</title>
        <authorList>
            <person name="De Meyer S.E."/>
        </authorList>
    </citation>
    <scope>NUCLEOTIDE SEQUENCE [LARGE SCALE GENOMIC DNA]</scope>
    <source>
        <strain evidence="1 2">WSM448</strain>
    </source>
</reference>
<dbReference type="EMBL" id="SBHX01000040">
    <property type="protein sequence ID" value="RWX29713.1"/>
    <property type="molecule type" value="Genomic_DNA"/>
</dbReference>
<organism evidence="1 2">
    <name type="scientific">Rhizobium leguminosarum</name>
    <dbReference type="NCBI Taxonomy" id="384"/>
    <lineage>
        <taxon>Bacteria</taxon>
        <taxon>Pseudomonadati</taxon>
        <taxon>Pseudomonadota</taxon>
        <taxon>Alphaproteobacteria</taxon>
        <taxon>Hyphomicrobiales</taxon>
        <taxon>Rhizobiaceae</taxon>
        <taxon>Rhizobium/Agrobacterium group</taxon>
        <taxon>Rhizobium</taxon>
    </lineage>
</organism>
<gene>
    <name evidence="1" type="ORF">EHI47_16180</name>
</gene>
<accession>A0A444HZ73</accession>